<evidence type="ECO:0000256" key="2">
    <source>
        <dbReference type="ARBA" id="ARBA00004651"/>
    </source>
</evidence>
<protein>
    <recommendedName>
        <fullName evidence="12">Innexin</fullName>
    </recommendedName>
</protein>
<evidence type="ECO:0000256" key="1">
    <source>
        <dbReference type="ARBA" id="ARBA00004610"/>
    </source>
</evidence>
<comment type="caution">
    <text evidence="14">The sequence shown here is derived from an EMBL/GenBank/DDBJ whole genome shotgun (WGS) entry which is preliminary data.</text>
</comment>
<dbReference type="PANTHER" id="PTHR11893:SF14">
    <property type="entry name" value="INNEXIN-10"/>
    <property type="match status" value="1"/>
</dbReference>
<dbReference type="GO" id="GO:0005886">
    <property type="term" value="C:plasma membrane"/>
    <property type="evidence" value="ECO:0007669"/>
    <property type="project" value="UniProtKB-SubCell"/>
</dbReference>
<evidence type="ECO:0000313" key="15">
    <source>
        <dbReference type="Proteomes" id="UP001201812"/>
    </source>
</evidence>
<organism evidence="14 15">
    <name type="scientific">Ditylenchus destructor</name>
    <dbReference type="NCBI Taxonomy" id="166010"/>
    <lineage>
        <taxon>Eukaryota</taxon>
        <taxon>Metazoa</taxon>
        <taxon>Ecdysozoa</taxon>
        <taxon>Nematoda</taxon>
        <taxon>Chromadorea</taxon>
        <taxon>Rhabditida</taxon>
        <taxon>Tylenchina</taxon>
        <taxon>Tylenchomorpha</taxon>
        <taxon>Sphaerularioidea</taxon>
        <taxon>Anguinidae</taxon>
        <taxon>Anguininae</taxon>
        <taxon>Ditylenchus</taxon>
    </lineage>
</organism>
<evidence type="ECO:0000256" key="6">
    <source>
        <dbReference type="ARBA" id="ARBA00022868"/>
    </source>
</evidence>
<keyword evidence="5 12" id="KW-0812">Transmembrane</keyword>
<keyword evidence="8 12" id="KW-1133">Transmembrane helix</keyword>
<keyword evidence="15" id="KW-1185">Reference proteome</keyword>
<evidence type="ECO:0000256" key="5">
    <source>
        <dbReference type="ARBA" id="ARBA00022692"/>
    </source>
</evidence>
<feature type="transmembrane region" description="Helical" evidence="12">
    <location>
        <begin position="184"/>
        <end position="205"/>
    </location>
</feature>
<dbReference type="GO" id="GO:0005243">
    <property type="term" value="F:gap junction channel activity"/>
    <property type="evidence" value="ECO:0007669"/>
    <property type="project" value="TreeGrafter"/>
</dbReference>
<comment type="similarity">
    <text evidence="12">Belongs to the pannexin family.</text>
</comment>
<proteinExistence type="inferred from homology"/>
<feature type="region of interest" description="Disordered" evidence="13">
    <location>
        <begin position="401"/>
        <end position="474"/>
    </location>
</feature>
<dbReference type="InterPro" id="IPR000990">
    <property type="entry name" value="Innexin"/>
</dbReference>
<evidence type="ECO:0000256" key="7">
    <source>
        <dbReference type="ARBA" id="ARBA00022949"/>
    </source>
</evidence>
<comment type="subcellular location">
    <subcellularLocation>
        <location evidence="1">Cell junction</location>
        <location evidence="1">Gap junction</location>
    </subcellularLocation>
    <subcellularLocation>
        <location evidence="2 12">Cell membrane</location>
        <topology evidence="2 12">Multi-pass membrane protein</topology>
    </subcellularLocation>
</comment>
<dbReference type="Proteomes" id="UP001201812">
    <property type="component" value="Unassembled WGS sequence"/>
</dbReference>
<reference evidence="14" key="1">
    <citation type="submission" date="2022-01" db="EMBL/GenBank/DDBJ databases">
        <title>Genome Sequence Resource for Two Populations of Ditylenchus destructor, the Migratory Endoparasitic Phytonematode.</title>
        <authorList>
            <person name="Zhang H."/>
            <person name="Lin R."/>
            <person name="Xie B."/>
        </authorList>
    </citation>
    <scope>NUCLEOTIDE SEQUENCE</scope>
    <source>
        <strain evidence="14">BazhouSP</strain>
    </source>
</reference>
<feature type="compositionally biased region" description="Polar residues" evidence="13">
    <location>
        <begin position="457"/>
        <end position="474"/>
    </location>
</feature>
<keyword evidence="3 12" id="KW-0813">Transport</keyword>
<keyword evidence="4" id="KW-1003">Cell membrane</keyword>
<gene>
    <name evidence="12" type="primary">inx</name>
    <name evidence="14" type="ORF">DdX_08120</name>
</gene>
<keyword evidence="11 12" id="KW-0407">Ion channel</keyword>
<comment type="function">
    <text evidence="12">Structural component of the gap junctions.</text>
</comment>
<dbReference type="GO" id="GO:0005921">
    <property type="term" value="C:gap junction"/>
    <property type="evidence" value="ECO:0007669"/>
    <property type="project" value="UniProtKB-SubCell"/>
</dbReference>
<dbReference type="PRINTS" id="PR01262">
    <property type="entry name" value="INNEXIN"/>
</dbReference>
<evidence type="ECO:0000256" key="4">
    <source>
        <dbReference type="ARBA" id="ARBA00022475"/>
    </source>
</evidence>
<dbReference type="Pfam" id="PF00876">
    <property type="entry name" value="Innexin"/>
    <property type="match status" value="2"/>
</dbReference>
<dbReference type="PROSITE" id="PS51013">
    <property type="entry name" value="PANNEXIN"/>
    <property type="match status" value="1"/>
</dbReference>
<evidence type="ECO:0000256" key="9">
    <source>
        <dbReference type="ARBA" id="ARBA00023065"/>
    </source>
</evidence>
<keyword evidence="9 12" id="KW-0406">Ion transport</keyword>
<accession>A0AAD4R7A5</accession>
<dbReference type="PANTHER" id="PTHR11893">
    <property type="entry name" value="INNEXIN"/>
    <property type="match status" value="1"/>
</dbReference>
<evidence type="ECO:0000256" key="10">
    <source>
        <dbReference type="ARBA" id="ARBA00023136"/>
    </source>
</evidence>
<dbReference type="GO" id="GO:0034220">
    <property type="term" value="P:monoatomic ion transmembrane transport"/>
    <property type="evidence" value="ECO:0007669"/>
    <property type="project" value="UniProtKB-KW"/>
</dbReference>
<feature type="compositionally biased region" description="Polar residues" evidence="13">
    <location>
        <begin position="421"/>
        <end position="437"/>
    </location>
</feature>
<name>A0AAD4R7A5_9BILA</name>
<evidence type="ECO:0000256" key="13">
    <source>
        <dbReference type="SAM" id="MobiDB-lite"/>
    </source>
</evidence>
<feature type="compositionally biased region" description="Polar residues" evidence="13">
    <location>
        <begin position="555"/>
        <end position="572"/>
    </location>
</feature>
<keyword evidence="7" id="KW-0965">Cell junction</keyword>
<evidence type="ECO:0000256" key="11">
    <source>
        <dbReference type="ARBA" id="ARBA00023303"/>
    </source>
</evidence>
<feature type="region of interest" description="Disordered" evidence="13">
    <location>
        <begin position="507"/>
        <end position="596"/>
    </location>
</feature>
<feature type="compositionally biased region" description="Low complexity" evidence="13">
    <location>
        <begin position="573"/>
        <end position="583"/>
    </location>
</feature>
<comment type="caution">
    <text evidence="12">Lacks conserved residue(s) required for the propagation of feature annotation.</text>
</comment>
<dbReference type="AlphaFoldDB" id="A0AAD4R7A5"/>
<evidence type="ECO:0000256" key="3">
    <source>
        <dbReference type="ARBA" id="ARBA00022448"/>
    </source>
</evidence>
<feature type="transmembrane region" description="Helical" evidence="12">
    <location>
        <begin position="254"/>
        <end position="276"/>
    </location>
</feature>
<dbReference type="EMBL" id="JAKKPZ010000012">
    <property type="protein sequence ID" value="KAI1714852.1"/>
    <property type="molecule type" value="Genomic_DNA"/>
</dbReference>
<evidence type="ECO:0000313" key="14">
    <source>
        <dbReference type="EMBL" id="KAI1714852.1"/>
    </source>
</evidence>
<evidence type="ECO:0000256" key="8">
    <source>
        <dbReference type="ARBA" id="ARBA00022989"/>
    </source>
</evidence>
<keyword evidence="6" id="KW-0303">Gap junction</keyword>
<sequence>MLATVLSMMRYVSEIDDRDFVDRLHSYFTTNLLIGLSVLVSFKQFGGKPVECLTPDIFSGSWEEYAENYCWAQDTYFVPPSKVVDGMPILERKLRRISYYQWVPFFLLIEAACFRLPSLLWKCLSGHSGIKIREIIKLSSDPNNIKPEIKTNNIKSLTVHLQGALRFHRRLKRKQIRPHTMLRLFNLPYSACFVTCMYLFTKFAYLCNVMFQLIIMNYFLQTDRYSFYGFGALVDLLNGATWEQSGMFPRVSLYLCLLIFTLGSFLFWLSVFIFPWPNRRFIERHLEMSEIAFDPEENEKAVDRFVDSYLRSDGVLVIRMLTLSAGIIFGTELVVSLWQSYYGGEQELKRSNSLPDSDIPRGRSLEHVFDAETGKNLRRRVIPHRSDAAGARGILEHELMDRLVPPPSPPSSLIRALKAAETSTGPTSDHTENTSPQIAPGSPLGTSHGEHRRGSDGQRSGVNRTAGSYDETSPISKLEFQLGAIDEEELNQLSHSSGQNSAWITARNIPKENEDDNVAPSNRHDMSNTNSVPLRFTPKKTELENLPGNNGDYANASTASEENRQQPNKTLASRTVSSNVSSSGRPKEMPSSKSKG</sequence>
<keyword evidence="10 12" id="KW-0472">Membrane</keyword>
<evidence type="ECO:0000256" key="12">
    <source>
        <dbReference type="RuleBase" id="RU010713"/>
    </source>
</evidence>